<reference evidence="2" key="1">
    <citation type="journal article" date="2021" name="Proc. Natl. Acad. Sci. U.S.A.">
        <title>A Catalog of Tens of Thousands of Viruses from Human Metagenomes Reveals Hidden Associations with Chronic Diseases.</title>
        <authorList>
            <person name="Tisza M.J."/>
            <person name="Buck C.B."/>
        </authorList>
    </citation>
    <scope>NUCLEOTIDE SEQUENCE</scope>
    <source>
        <strain evidence="2">Cttpk5</strain>
    </source>
</reference>
<protein>
    <submittedName>
        <fullName evidence="2">Uncharacterized protein</fullName>
    </submittedName>
</protein>
<proteinExistence type="predicted"/>
<sequence length="99" mass="11138">MRRRREDCPDFLQTACGLDQPQAGMKKRVERALCGTLPNAGPRKDRRHRMTSQSPKPSEQTRAARPETRSDHADGAARRVQAVKARHCKGTGPPVPRRK</sequence>
<accession>A0A8S5NH95</accession>
<feature type="compositionally biased region" description="Basic and acidic residues" evidence="1">
    <location>
        <begin position="62"/>
        <end position="77"/>
    </location>
</feature>
<organism evidence="2">
    <name type="scientific">Siphoviridae sp. cttpk5</name>
    <dbReference type="NCBI Taxonomy" id="2826496"/>
    <lineage>
        <taxon>Viruses</taxon>
        <taxon>Duplodnaviria</taxon>
        <taxon>Heunggongvirae</taxon>
        <taxon>Uroviricota</taxon>
        <taxon>Caudoviricetes</taxon>
    </lineage>
</organism>
<feature type="region of interest" description="Disordered" evidence="1">
    <location>
        <begin position="1"/>
        <end position="99"/>
    </location>
</feature>
<evidence type="ECO:0000313" key="2">
    <source>
        <dbReference type="EMBL" id="DAD94197.1"/>
    </source>
</evidence>
<dbReference type="EMBL" id="BK015174">
    <property type="protein sequence ID" value="DAD94197.1"/>
    <property type="molecule type" value="Genomic_DNA"/>
</dbReference>
<evidence type="ECO:0000256" key="1">
    <source>
        <dbReference type="SAM" id="MobiDB-lite"/>
    </source>
</evidence>
<feature type="compositionally biased region" description="Polar residues" evidence="1">
    <location>
        <begin position="51"/>
        <end position="61"/>
    </location>
</feature>
<name>A0A8S5NH95_9CAUD</name>